<protein>
    <submittedName>
        <fullName evidence="2">Uncharacterized protein</fullName>
    </submittedName>
</protein>
<feature type="compositionally biased region" description="Polar residues" evidence="1">
    <location>
        <begin position="24"/>
        <end position="33"/>
    </location>
</feature>
<name>A0AAN9B028_9CAEN</name>
<reference evidence="2 3" key="1">
    <citation type="submission" date="2024-02" db="EMBL/GenBank/DDBJ databases">
        <title>Chromosome-scale genome assembly of the rough periwinkle Littorina saxatilis.</title>
        <authorList>
            <person name="De Jode A."/>
            <person name="Faria R."/>
            <person name="Formenti G."/>
            <person name="Sims Y."/>
            <person name="Smith T.P."/>
            <person name="Tracey A."/>
            <person name="Wood J.M.D."/>
            <person name="Zagrodzka Z.B."/>
            <person name="Johannesson K."/>
            <person name="Butlin R.K."/>
            <person name="Leder E.H."/>
        </authorList>
    </citation>
    <scope>NUCLEOTIDE SEQUENCE [LARGE SCALE GENOMIC DNA]</scope>
    <source>
        <strain evidence="2">Snail1</strain>
        <tissue evidence="2">Muscle</tissue>
    </source>
</reference>
<organism evidence="2 3">
    <name type="scientific">Littorina saxatilis</name>
    <dbReference type="NCBI Taxonomy" id="31220"/>
    <lineage>
        <taxon>Eukaryota</taxon>
        <taxon>Metazoa</taxon>
        <taxon>Spiralia</taxon>
        <taxon>Lophotrochozoa</taxon>
        <taxon>Mollusca</taxon>
        <taxon>Gastropoda</taxon>
        <taxon>Caenogastropoda</taxon>
        <taxon>Littorinimorpha</taxon>
        <taxon>Littorinoidea</taxon>
        <taxon>Littorinidae</taxon>
        <taxon>Littorina</taxon>
    </lineage>
</organism>
<dbReference type="Proteomes" id="UP001374579">
    <property type="component" value="Unassembled WGS sequence"/>
</dbReference>
<proteinExistence type="predicted"/>
<feature type="region of interest" description="Disordered" evidence="1">
    <location>
        <begin position="9"/>
        <end position="33"/>
    </location>
</feature>
<dbReference type="EMBL" id="JBAMIC010000014">
    <property type="protein sequence ID" value="KAK7096593.1"/>
    <property type="molecule type" value="Genomic_DNA"/>
</dbReference>
<accession>A0AAN9B028</accession>
<gene>
    <name evidence="2" type="ORF">V1264_005870</name>
</gene>
<keyword evidence="3" id="KW-1185">Reference proteome</keyword>
<sequence length="67" mass="7370">MDILCIVKDSTHSAPARETGSGQGVNSHSPEFQSAQRESGLWMINKMSFTDRELWGIMAPLAMDGNM</sequence>
<dbReference type="AlphaFoldDB" id="A0AAN9B028"/>
<comment type="caution">
    <text evidence="2">The sequence shown here is derived from an EMBL/GenBank/DDBJ whole genome shotgun (WGS) entry which is preliminary data.</text>
</comment>
<evidence type="ECO:0000256" key="1">
    <source>
        <dbReference type="SAM" id="MobiDB-lite"/>
    </source>
</evidence>
<evidence type="ECO:0000313" key="2">
    <source>
        <dbReference type="EMBL" id="KAK7096593.1"/>
    </source>
</evidence>
<evidence type="ECO:0000313" key="3">
    <source>
        <dbReference type="Proteomes" id="UP001374579"/>
    </source>
</evidence>